<sequence>DITALKTVSNERANNLLLEALTEILIQMKSSDYVLVGLDRQCLQDQQTASSNRTLEEIGESSALQAEDAFLMLRGSESLLQCQESFHSNLRYYRCSTIEDLHV</sequence>
<organism evidence="1">
    <name type="scientific">Arion vulgaris</name>
    <dbReference type="NCBI Taxonomy" id="1028688"/>
    <lineage>
        <taxon>Eukaryota</taxon>
        <taxon>Metazoa</taxon>
        <taxon>Spiralia</taxon>
        <taxon>Lophotrochozoa</taxon>
        <taxon>Mollusca</taxon>
        <taxon>Gastropoda</taxon>
        <taxon>Heterobranchia</taxon>
        <taxon>Euthyneura</taxon>
        <taxon>Panpulmonata</taxon>
        <taxon>Eupulmonata</taxon>
        <taxon>Stylommatophora</taxon>
        <taxon>Helicina</taxon>
        <taxon>Arionoidea</taxon>
        <taxon>Arionidae</taxon>
        <taxon>Arion</taxon>
    </lineage>
</organism>
<reference evidence="1" key="1">
    <citation type="submission" date="2014-12" db="EMBL/GenBank/DDBJ databases">
        <title>Insight into the proteome of Arion vulgaris.</title>
        <authorList>
            <person name="Aradska J."/>
            <person name="Bulat T."/>
            <person name="Smidak R."/>
            <person name="Sarate P."/>
            <person name="Gangsoo J."/>
            <person name="Sialana F."/>
            <person name="Bilban M."/>
            <person name="Lubec G."/>
        </authorList>
    </citation>
    <scope>NUCLEOTIDE SEQUENCE</scope>
    <source>
        <tissue evidence="1">Skin</tissue>
    </source>
</reference>
<name>A0A0B7BYQ3_9EUPU</name>
<accession>A0A0B7BYQ3</accession>
<evidence type="ECO:0000313" key="1">
    <source>
        <dbReference type="EMBL" id="CEK98103.1"/>
    </source>
</evidence>
<protein>
    <submittedName>
        <fullName evidence="1">Uncharacterized protein</fullName>
    </submittedName>
</protein>
<gene>
    <name evidence="1" type="primary">ORF217787</name>
</gene>
<feature type="non-terminal residue" evidence="1">
    <location>
        <position position="103"/>
    </location>
</feature>
<feature type="non-terminal residue" evidence="1">
    <location>
        <position position="1"/>
    </location>
</feature>
<dbReference type="AlphaFoldDB" id="A0A0B7BYQ3"/>
<proteinExistence type="predicted"/>
<dbReference type="EMBL" id="HACG01051232">
    <property type="protein sequence ID" value="CEK98103.1"/>
    <property type="molecule type" value="Transcribed_RNA"/>
</dbReference>